<gene>
    <name evidence="5" type="ORF">FZD47_20420</name>
</gene>
<evidence type="ECO:0000256" key="3">
    <source>
        <dbReference type="ARBA" id="ARBA00023163"/>
    </source>
</evidence>
<evidence type="ECO:0000256" key="1">
    <source>
        <dbReference type="ARBA" id="ARBA00023015"/>
    </source>
</evidence>
<dbReference type="AlphaFoldDB" id="A0A5D4SAA6"/>
<evidence type="ECO:0000313" key="5">
    <source>
        <dbReference type="EMBL" id="TYS60577.1"/>
    </source>
</evidence>
<keyword evidence="2" id="KW-0238">DNA-binding</keyword>
<evidence type="ECO:0000259" key="4">
    <source>
        <dbReference type="PROSITE" id="PS01124"/>
    </source>
</evidence>
<keyword evidence="3" id="KW-0804">Transcription</keyword>
<evidence type="ECO:0000313" key="6">
    <source>
        <dbReference type="Proteomes" id="UP000323732"/>
    </source>
</evidence>
<dbReference type="SUPFAM" id="SSF46689">
    <property type="entry name" value="Homeodomain-like"/>
    <property type="match status" value="2"/>
</dbReference>
<dbReference type="Gene3D" id="1.10.10.60">
    <property type="entry name" value="Homeodomain-like"/>
    <property type="match status" value="2"/>
</dbReference>
<keyword evidence="1" id="KW-0805">Transcription regulation</keyword>
<reference evidence="5 6" key="1">
    <citation type="submission" date="2019-08" db="EMBL/GenBank/DDBJ databases">
        <title>Bacillus genomes from the desert of Cuatro Cienegas, Coahuila.</title>
        <authorList>
            <person name="Olmedo-Alvarez G."/>
        </authorList>
    </citation>
    <scope>NUCLEOTIDE SEQUENCE [LARGE SCALE GENOMIC DNA]</scope>
    <source>
        <strain evidence="5 6">CH37_1T</strain>
    </source>
</reference>
<dbReference type="PANTHER" id="PTHR43280:SF2">
    <property type="entry name" value="HTH-TYPE TRANSCRIPTIONAL REGULATOR EXSA"/>
    <property type="match status" value="1"/>
</dbReference>
<dbReference type="InterPro" id="IPR009057">
    <property type="entry name" value="Homeodomain-like_sf"/>
</dbReference>
<sequence>MDVIVITDQSLDFNDRAKVQELLKDVPIISKDSFIEVQKTVKEKEYGLVALMTNNDTFPDDWRITELETFGTLITMIKVNKHDLFMLSTFLRSVGIFVVPKSSSPPTDSNIPPLIHKSLVYIEENMYQNDLTLDKVASNIYISRCHFSRIFKSHLGQGFKEYVINKRIQKAKIMLQEGHSVTEVCYSVGYGDLTHFGRIFKKIVGINPSLYRKKAMMAK</sequence>
<dbReference type="Pfam" id="PF12833">
    <property type="entry name" value="HTH_18"/>
    <property type="match status" value="1"/>
</dbReference>
<dbReference type="SMART" id="SM00342">
    <property type="entry name" value="HTH_ARAC"/>
    <property type="match status" value="1"/>
</dbReference>
<dbReference type="PRINTS" id="PR00032">
    <property type="entry name" value="HTHARAC"/>
</dbReference>
<dbReference type="GO" id="GO:0043565">
    <property type="term" value="F:sequence-specific DNA binding"/>
    <property type="evidence" value="ECO:0007669"/>
    <property type="project" value="InterPro"/>
</dbReference>
<protein>
    <submittedName>
        <fullName evidence="5">Helix-turn-helix transcriptional regulator</fullName>
    </submittedName>
</protein>
<dbReference type="PANTHER" id="PTHR43280">
    <property type="entry name" value="ARAC-FAMILY TRANSCRIPTIONAL REGULATOR"/>
    <property type="match status" value="1"/>
</dbReference>
<comment type="caution">
    <text evidence="5">The sequence shown here is derived from an EMBL/GenBank/DDBJ whole genome shotgun (WGS) entry which is preliminary data.</text>
</comment>
<accession>A0A5D4SAA6</accession>
<evidence type="ECO:0000256" key="2">
    <source>
        <dbReference type="ARBA" id="ARBA00023125"/>
    </source>
</evidence>
<organism evidence="5 6">
    <name type="scientific">Bacillus infantis</name>
    <dbReference type="NCBI Taxonomy" id="324767"/>
    <lineage>
        <taxon>Bacteria</taxon>
        <taxon>Bacillati</taxon>
        <taxon>Bacillota</taxon>
        <taxon>Bacilli</taxon>
        <taxon>Bacillales</taxon>
        <taxon>Bacillaceae</taxon>
        <taxon>Bacillus</taxon>
    </lineage>
</organism>
<feature type="domain" description="HTH araC/xylS-type" evidence="4">
    <location>
        <begin position="116"/>
        <end position="214"/>
    </location>
</feature>
<dbReference type="PROSITE" id="PS00041">
    <property type="entry name" value="HTH_ARAC_FAMILY_1"/>
    <property type="match status" value="1"/>
</dbReference>
<dbReference type="InterPro" id="IPR018060">
    <property type="entry name" value="HTH_AraC"/>
</dbReference>
<name>A0A5D4SAA6_9BACI</name>
<dbReference type="GO" id="GO:0003700">
    <property type="term" value="F:DNA-binding transcription factor activity"/>
    <property type="evidence" value="ECO:0007669"/>
    <property type="project" value="InterPro"/>
</dbReference>
<dbReference type="EMBL" id="VTES01000006">
    <property type="protein sequence ID" value="TYS60577.1"/>
    <property type="molecule type" value="Genomic_DNA"/>
</dbReference>
<dbReference type="InterPro" id="IPR018062">
    <property type="entry name" value="HTH_AraC-typ_CS"/>
</dbReference>
<dbReference type="Proteomes" id="UP000323732">
    <property type="component" value="Unassembled WGS sequence"/>
</dbReference>
<dbReference type="PROSITE" id="PS01124">
    <property type="entry name" value="HTH_ARAC_FAMILY_2"/>
    <property type="match status" value="1"/>
</dbReference>
<dbReference type="RefSeq" id="WP_148950724.1">
    <property type="nucleotide sequence ID" value="NZ_VTES01000006.1"/>
</dbReference>
<dbReference type="InterPro" id="IPR020449">
    <property type="entry name" value="Tscrpt_reg_AraC-type_HTH"/>
</dbReference>
<proteinExistence type="predicted"/>